<evidence type="ECO:0000313" key="3">
    <source>
        <dbReference type="Proteomes" id="UP000055590"/>
    </source>
</evidence>
<dbReference type="InterPro" id="IPR001279">
    <property type="entry name" value="Metallo-B-lactamas"/>
</dbReference>
<dbReference type="AlphaFoldDB" id="A0A0K1PH18"/>
<dbReference type="Proteomes" id="UP000055590">
    <property type="component" value="Chromosome"/>
</dbReference>
<dbReference type="STRING" id="1391653.AKJ08_2801"/>
<keyword evidence="3" id="KW-1185">Reference proteome</keyword>
<proteinExistence type="predicted"/>
<accession>A0A0K1PH18</accession>
<evidence type="ECO:0000313" key="2">
    <source>
        <dbReference type="EMBL" id="AKU92414.1"/>
    </source>
</evidence>
<dbReference type="SMART" id="SM00849">
    <property type="entry name" value="Lactamase_B"/>
    <property type="match status" value="1"/>
</dbReference>
<dbReference type="InterPro" id="IPR036866">
    <property type="entry name" value="RibonucZ/Hydroxyglut_hydro"/>
</dbReference>
<dbReference type="KEGG" id="vin:AKJ08_2801"/>
<dbReference type="CDD" id="cd07715">
    <property type="entry name" value="TaR3-like_MBL-fold"/>
    <property type="match status" value="1"/>
</dbReference>
<feature type="domain" description="Metallo-beta-lactamase" evidence="1">
    <location>
        <begin position="27"/>
        <end position="229"/>
    </location>
</feature>
<gene>
    <name evidence="2" type="ORF">AKJ08_2801</name>
</gene>
<organism evidence="2 3">
    <name type="scientific">Vulgatibacter incomptus</name>
    <dbReference type="NCBI Taxonomy" id="1391653"/>
    <lineage>
        <taxon>Bacteria</taxon>
        <taxon>Pseudomonadati</taxon>
        <taxon>Myxococcota</taxon>
        <taxon>Myxococcia</taxon>
        <taxon>Myxococcales</taxon>
        <taxon>Cystobacterineae</taxon>
        <taxon>Vulgatibacteraceae</taxon>
        <taxon>Vulgatibacter</taxon>
    </lineage>
</organism>
<dbReference type="PANTHER" id="PTHR42663">
    <property type="entry name" value="HYDROLASE C777.06C-RELATED-RELATED"/>
    <property type="match status" value="1"/>
</dbReference>
<dbReference type="PATRIC" id="fig|1391653.3.peg.2915"/>
<dbReference type="EMBL" id="CP012332">
    <property type="protein sequence ID" value="AKU92414.1"/>
    <property type="molecule type" value="Genomic_DNA"/>
</dbReference>
<name>A0A0K1PH18_9BACT</name>
<dbReference type="Pfam" id="PF12706">
    <property type="entry name" value="Lactamase_B_2"/>
    <property type="match status" value="1"/>
</dbReference>
<sequence>MSLFVKFWGTRGSIPTPGPTTHRYGGNTACLEVRAGDALFICDGGTGLRELGLDLIRRHQGTPIVGHMLFSHPHWDHIQGFPFFTPAYQPENVFHIYGTPKGDRRLFGLVSGQMRSDYFPVDFSELSARILAEDLEEERIEGVKVRALPQCHPGGSFAFSFEAGGRKVVYATDNELDEILLNREESLRDLEAPRRFPQELLDFVRGADLLVADGQYCDEEYPSKIGWGHPRATTTVDLAAAAGVKQLAITHHDPMQSDAEVDEKIAACVRRASRLAPGLVVFGAREGAQFEVP</sequence>
<dbReference type="Gene3D" id="3.60.15.10">
    <property type="entry name" value="Ribonuclease Z/Hydroxyacylglutathione hydrolase-like"/>
    <property type="match status" value="1"/>
</dbReference>
<evidence type="ECO:0000259" key="1">
    <source>
        <dbReference type="SMART" id="SM00849"/>
    </source>
</evidence>
<protein>
    <submittedName>
        <fullName evidence="2">Beta-lactamase domain protein</fullName>
    </submittedName>
</protein>
<reference evidence="2 3" key="1">
    <citation type="submission" date="2015-08" db="EMBL/GenBank/DDBJ databases">
        <authorList>
            <person name="Babu N.S."/>
            <person name="Beckwith C.J."/>
            <person name="Beseler K.G."/>
            <person name="Brison A."/>
            <person name="Carone J.V."/>
            <person name="Caskin T.P."/>
            <person name="Diamond M."/>
            <person name="Durham M.E."/>
            <person name="Foxe J.M."/>
            <person name="Go M."/>
            <person name="Henderson B.A."/>
            <person name="Jones I.B."/>
            <person name="McGettigan J.A."/>
            <person name="Micheletti S.J."/>
            <person name="Nasrallah M.E."/>
            <person name="Ortiz D."/>
            <person name="Piller C.R."/>
            <person name="Privatt S.R."/>
            <person name="Schneider S.L."/>
            <person name="Sharp S."/>
            <person name="Smith T.C."/>
            <person name="Stanton J.D."/>
            <person name="Ullery H.E."/>
            <person name="Wilson R.J."/>
            <person name="Serrano M.G."/>
            <person name="Buck G."/>
            <person name="Lee V."/>
            <person name="Wang Y."/>
            <person name="Carvalho R."/>
            <person name="Voegtly L."/>
            <person name="Shi R."/>
            <person name="Duckworth R."/>
            <person name="Johnson A."/>
            <person name="Loviza R."/>
            <person name="Walstead R."/>
            <person name="Shah Z."/>
            <person name="Kiflezghi M."/>
            <person name="Wade K."/>
            <person name="Ball S.L."/>
            <person name="Bradley K.W."/>
            <person name="Asai D.J."/>
            <person name="Bowman C.A."/>
            <person name="Russell D.A."/>
            <person name="Pope W.H."/>
            <person name="Jacobs-Sera D."/>
            <person name="Hendrix R.W."/>
            <person name="Hatfull G.F."/>
        </authorList>
    </citation>
    <scope>NUCLEOTIDE SEQUENCE [LARGE SCALE GENOMIC DNA]</scope>
    <source>
        <strain evidence="2 3">DSM 27710</strain>
    </source>
</reference>
<dbReference type="SUPFAM" id="SSF56281">
    <property type="entry name" value="Metallo-hydrolase/oxidoreductase"/>
    <property type="match status" value="1"/>
</dbReference>
<dbReference type="PANTHER" id="PTHR42663:SF4">
    <property type="entry name" value="SLL1036 PROTEIN"/>
    <property type="match status" value="1"/>
</dbReference>